<evidence type="ECO:0000256" key="1">
    <source>
        <dbReference type="SAM" id="MobiDB-lite"/>
    </source>
</evidence>
<keyword evidence="3" id="KW-1185">Reference proteome</keyword>
<comment type="caution">
    <text evidence="2">The sequence shown here is derived from an EMBL/GenBank/DDBJ whole genome shotgun (WGS) entry which is preliminary data.</text>
</comment>
<evidence type="ECO:0000313" key="2">
    <source>
        <dbReference type="EMBL" id="TGO54549.1"/>
    </source>
</evidence>
<evidence type="ECO:0000313" key="3">
    <source>
        <dbReference type="Proteomes" id="UP000297527"/>
    </source>
</evidence>
<dbReference type="EMBL" id="PQXN01000105">
    <property type="protein sequence ID" value="TGO54549.1"/>
    <property type="molecule type" value="Genomic_DNA"/>
</dbReference>
<feature type="compositionally biased region" description="Polar residues" evidence="1">
    <location>
        <begin position="13"/>
        <end position="22"/>
    </location>
</feature>
<gene>
    <name evidence="2" type="ORF">BCON_0105g00090</name>
</gene>
<sequence>MILPDSFGKVPMQQGSSAVQNKVSEAVPPHFVQEENLCNQSGDDDKCTSQAWARVLSRQLRFADAP</sequence>
<dbReference type="Proteomes" id="UP000297527">
    <property type="component" value="Unassembled WGS sequence"/>
</dbReference>
<organism evidence="2 3">
    <name type="scientific">Botryotinia convoluta</name>
    <dbReference type="NCBI Taxonomy" id="54673"/>
    <lineage>
        <taxon>Eukaryota</taxon>
        <taxon>Fungi</taxon>
        <taxon>Dikarya</taxon>
        <taxon>Ascomycota</taxon>
        <taxon>Pezizomycotina</taxon>
        <taxon>Leotiomycetes</taxon>
        <taxon>Helotiales</taxon>
        <taxon>Sclerotiniaceae</taxon>
        <taxon>Botryotinia</taxon>
    </lineage>
</organism>
<feature type="region of interest" description="Disordered" evidence="1">
    <location>
        <begin position="1"/>
        <end position="22"/>
    </location>
</feature>
<reference evidence="2 3" key="1">
    <citation type="submission" date="2017-12" db="EMBL/GenBank/DDBJ databases">
        <title>Comparative genomics of Botrytis spp.</title>
        <authorList>
            <person name="Valero-Jimenez C.A."/>
            <person name="Tapia P."/>
            <person name="Veloso J."/>
            <person name="Silva-Moreno E."/>
            <person name="Staats M."/>
            <person name="Valdes J.H."/>
            <person name="Van Kan J.A.L."/>
        </authorList>
    </citation>
    <scope>NUCLEOTIDE SEQUENCE [LARGE SCALE GENOMIC DNA]</scope>
    <source>
        <strain evidence="2 3">MUCL11595</strain>
    </source>
</reference>
<name>A0A4Z1HZ77_9HELO</name>
<dbReference type="AlphaFoldDB" id="A0A4Z1HZ77"/>
<protein>
    <submittedName>
        <fullName evidence="2">Uncharacterized protein</fullName>
    </submittedName>
</protein>
<accession>A0A4Z1HZ77</accession>
<proteinExistence type="predicted"/>